<name>A0AAN6Z0D8_9PEZI</name>
<organism evidence="1 2">
    <name type="scientific">Parathielavia appendiculata</name>
    <dbReference type="NCBI Taxonomy" id="2587402"/>
    <lineage>
        <taxon>Eukaryota</taxon>
        <taxon>Fungi</taxon>
        <taxon>Dikarya</taxon>
        <taxon>Ascomycota</taxon>
        <taxon>Pezizomycotina</taxon>
        <taxon>Sordariomycetes</taxon>
        <taxon>Sordariomycetidae</taxon>
        <taxon>Sordariales</taxon>
        <taxon>Chaetomiaceae</taxon>
        <taxon>Parathielavia</taxon>
    </lineage>
</organism>
<protein>
    <submittedName>
        <fullName evidence="1">Uncharacterized protein</fullName>
    </submittedName>
</protein>
<evidence type="ECO:0000313" key="2">
    <source>
        <dbReference type="Proteomes" id="UP001302602"/>
    </source>
</evidence>
<comment type="caution">
    <text evidence="1">The sequence shown here is derived from an EMBL/GenBank/DDBJ whole genome shotgun (WGS) entry which is preliminary data.</text>
</comment>
<accession>A0AAN6Z0D8</accession>
<dbReference type="RefSeq" id="XP_062644019.1">
    <property type="nucleotide sequence ID" value="XM_062793695.1"/>
</dbReference>
<proteinExistence type="predicted"/>
<gene>
    <name evidence="1" type="ORF">N657DRAFT_649315</name>
</gene>
<keyword evidence="2" id="KW-1185">Reference proteome</keyword>
<reference evidence="1" key="2">
    <citation type="submission" date="2023-05" db="EMBL/GenBank/DDBJ databases">
        <authorList>
            <consortium name="Lawrence Berkeley National Laboratory"/>
            <person name="Steindorff A."/>
            <person name="Hensen N."/>
            <person name="Bonometti L."/>
            <person name="Westerberg I."/>
            <person name="Brannstrom I.O."/>
            <person name="Guillou S."/>
            <person name="Cros-Aarteil S."/>
            <person name="Calhoun S."/>
            <person name="Haridas S."/>
            <person name="Kuo A."/>
            <person name="Mondo S."/>
            <person name="Pangilinan J."/>
            <person name="Riley R."/>
            <person name="Labutti K."/>
            <person name="Andreopoulos B."/>
            <person name="Lipzen A."/>
            <person name="Chen C."/>
            <person name="Yanf M."/>
            <person name="Daum C."/>
            <person name="Ng V."/>
            <person name="Clum A."/>
            <person name="Ohm R."/>
            <person name="Martin F."/>
            <person name="Silar P."/>
            <person name="Natvig D."/>
            <person name="Lalanne C."/>
            <person name="Gautier V."/>
            <person name="Ament-Velasquez S.L."/>
            <person name="Kruys A."/>
            <person name="Hutchinson M.I."/>
            <person name="Powell A.J."/>
            <person name="Barry K."/>
            <person name="Miller A.N."/>
            <person name="Grigoriev I.V."/>
            <person name="Debuchy R."/>
            <person name="Gladieux P."/>
            <person name="Thoren M.H."/>
            <person name="Johannesson H."/>
        </authorList>
    </citation>
    <scope>NUCLEOTIDE SEQUENCE</scope>
    <source>
        <strain evidence="1">CBS 731.68</strain>
    </source>
</reference>
<evidence type="ECO:0000313" key="1">
    <source>
        <dbReference type="EMBL" id="KAK4120248.1"/>
    </source>
</evidence>
<dbReference type="EMBL" id="MU853240">
    <property type="protein sequence ID" value="KAK4120248.1"/>
    <property type="molecule type" value="Genomic_DNA"/>
</dbReference>
<dbReference type="GeneID" id="87830464"/>
<dbReference type="AlphaFoldDB" id="A0AAN6Z0D8"/>
<dbReference type="Proteomes" id="UP001302602">
    <property type="component" value="Unassembled WGS sequence"/>
</dbReference>
<reference evidence="1" key="1">
    <citation type="journal article" date="2023" name="Mol. Phylogenet. Evol.">
        <title>Genome-scale phylogeny and comparative genomics of the fungal order Sordariales.</title>
        <authorList>
            <person name="Hensen N."/>
            <person name="Bonometti L."/>
            <person name="Westerberg I."/>
            <person name="Brannstrom I.O."/>
            <person name="Guillou S."/>
            <person name="Cros-Aarteil S."/>
            <person name="Calhoun S."/>
            <person name="Haridas S."/>
            <person name="Kuo A."/>
            <person name="Mondo S."/>
            <person name="Pangilinan J."/>
            <person name="Riley R."/>
            <person name="LaButti K."/>
            <person name="Andreopoulos B."/>
            <person name="Lipzen A."/>
            <person name="Chen C."/>
            <person name="Yan M."/>
            <person name="Daum C."/>
            <person name="Ng V."/>
            <person name="Clum A."/>
            <person name="Steindorff A."/>
            <person name="Ohm R.A."/>
            <person name="Martin F."/>
            <person name="Silar P."/>
            <person name="Natvig D.O."/>
            <person name="Lalanne C."/>
            <person name="Gautier V."/>
            <person name="Ament-Velasquez S.L."/>
            <person name="Kruys A."/>
            <person name="Hutchinson M.I."/>
            <person name="Powell A.J."/>
            <person name="Barry K."/>
            <person name="Miller A.N."/>
            <person name="Grigoriev I.V."/>
            <person name="Debuchy R."/>
            <person name="Gladieux P."/>
            <person name="Hiltunen Thoren M."/>
            <person name="Johannesson H."/>
        </authorList>
    </citation>
    <scope>NUCLEOTIDE SEQUENCE</scope>
    <source>
        <strain evidence="1">CBS 731.68</strain>
    </source>
</reference>
<sequence length="119" mass="13407">MRPFGPWPGALPSLPDRLLVIGSSTPPPSMTTALAAQQVLLLPATLPETEHQTEVEPLQMETLQMKRCRRRCNSLGCCTRLGNWMRHGWWPVGRRRHETALSSIYSPTATLTQMARLRC</sequence>